<comment type="caution">
    <text evidence="3">The sequence shown here is derived from an EMBL/GenBank/DDBJ whole genome shotgun (WGS) entry which is preliminary data.</text>
</comment>
<dbReference type="InterPro" id="IPR051225">
    <property type="entry name" value="NAD(P)_epim/dehydratase"/>
</dbReference>
<gene>
    <name evidence="3" type="ORF">A5481_28620</name>
</gene>
<dbReference type="OrthoDB" id="9771073at2"/>
<accession>A0A179S236</accession>
<evidence type="ECO:0000256" key="1">
    <source>
        <dbReference type="ARBA" id="ARBA00007637"/>
    </source>
</evidence>
<dbReference type="RefSeq" id="WP_048435195.1">
    <property type="nucleotide sequence ID" value="NZ_LWHQ01000074.1"/>
</dbReference>
<dbReference type="GO" id="GO:0008743">
    <property type="term" value="F:L-threonine 3-dehydrogenase activity"/>
    <property type="evidence" value="ECO:0007669"/>
    <property type="project" value="TreeGrafter"/>
</dbReference>
<dbReference type="EMBL" id="LWHQ01000074">
    <property type="protein sequence ID" value="OAS16196.1"/>
    <property type="molecule type" value="Genomic_DNA"/>
</dbReference>
<dbReference type="Gene3D" id="3.40.50.720">
    <property type="entry name" value="NAD(P)-binding Rossmann-like Domain"/>
    <property type="match status" value="1"/>
</dbReference>
<evidence type="ECO:0000313" key="4">
    <source>
        <dbReference type="Proteomes" id="UP000078316"/>
    </source>
</evidence>
<organism evidence="3 4">
    <name type="scientific">Methylobacterium platani</name>
    <dbReference type="NCBI Taxonomy" id="427683"/>
    <lineage>
        <taxon>Bacteria</taxon>
        <taxon>Pseudomonadati</taxon>
        <taxon>Pseudomonadota</taxon>
        <taxon>Alphaproteobacteria</taxon>
        <taxon>Hyphomicrobiales</taxon>
        <taxon>Methylobacteriaceae</taxon>
        <taxon>Methylobacterium</taxon>
    </lineage>
</organism>
<dbReference type="PANTHER" id="PTHR42687">
    <property type="entry name" value="L-THREONINE 3-DEHYDROGENASE"/>
    <property type="match status" value="1"/>
</dbReference>
<feature type="domain" description="NAD-dependent epimerase/dehydratase" evidence="2">
    <location>
        <begin position="3"/>
        <end position="236"/>
    </location>
</feature>
<comment type="similarity">
    <text evidence="1">Belongs to the NAD(P)-dependent epimerase/dehydratase family.</text>
</comment>
<dbReference type="GO" id="GO:0006567">
    <property type="term" value="P:L-threonine catabolic process"/>
    <property type="evidence" value="ECO:0007669"/>
    <property type="project" value="TreeGrafter"/>
</dbReference>
<dbReference type="Pfam" id="PF01370">
    <property type="entry name" value="Epimerase"/>
    <property type="match status" value="1"/>
</dbReference>
<dbReference type="AlphaFoldDB" id="A0A179S236"/>
<evidence type="ECO:0000259" key="2">
    <source>
        <dbReference type="Pfam" id="PF01370"/>
    </source>
</evidence>
<dbReference type="STRING" id="427683.A5481_28620"/>
<sequence>MTILITGAGGHIGRRLVDALAAQGETVVAVDIFDLHRTIDRPDHVTFRRGSVANMSEVLDVIKTHRVERIFHLGAMLSVVSESNHWESHQINVQGTMNVLEASRILGIKQVFFASSRGTYGLDTGDVVDDFTVQRPTLFYGSGKLYGEGVGRWYRAKFGLDFRALRYPTMMAPGVRTAGHWAPLMIEDAIQGRAHVAQASPSDLGAFLHVSDAVRGTLEIMNASAERVPRVVYNLAGIQNLTSALEMEAALVRRFPEFTVKYERENGPRATYSKFSDSQARHDWGWRPEIDDLDKLISAFERDASN</sequence>
<dbReference type="PANTHER" id="PTHR42687:SF1">
    <property type="entry name" value="L-THREONINE 3-DEHYDROGENASE, MITOCHONDRIAL"/>
    <property type="match status" value="1"/>
</dbReference>
<dbReference type="InterPro" id="IPR036291">
    <property type="entry name" value="NAD(P)-bd_dom_sf"/>
</dbReference>
<evidence type="ECO:0000313" key="3">
    <source>
        <dbReference type="EMBL" id="OAS16196.1"/>
    </source>
</evidence>
<proteinExistence type="inferred from homology"/>
<reference evidence="3 4" key="1">
    <citation type="submission" date="2016-04" db="EMBL/GenBank/DDBJ databases">
        <authorList>
            <person name="Evans L.H."/>
            <person name="Alamgir A."/>
            <person name="Owens N."/>
            <person name="Weber N.D."/>
            <person name="Virtaneva K."/>
            <person name="Barbian K."/>
            <person name="Babar A."/>
            <person name="Rosenke K."/>
        </authorList>
    </citation>
    <scope>NUCLEOTIDE SEQUENCE [LARGE SCALE GENOMIC DNA]</scope>
    <source>
        <strain evidence="3 4">PMB02</strain>
    </source>
</reference>
<dbReference type="InterPro" id="IPR001509">
    <property type="entry name" value="Epimerase_deHydtase"/>
</dbReference>
<name>A0A179S236_9HYPH</name>
<dbReference type="SUPFAM" id="SSF51735">
    <property type="entry name" value="NAD(P)-binding Rossmann-fold domains"/>
    <property type="match status" value="1"/>
</dbReference>
<protein>
    <recommendedName>
        <fullName evidence="2">NAD-dependent epimerase/dehydratase domain-containing protein</fullName>
    </recommendedName>
</protein>
<dbReference type="Proteomes" id="UP000078316">
    <property type="component" value="Unassembled WGS sequence"/>
</dbReference>